<evidence type="ECO:0000256" key="1">
    <source>
        <dbReference type="ARBA" id="ARBA00007116"/>
    </source>
</evidence>
<dbReference type="InterPro" id="IPR005484">
    <property type="entry name" value="Ribosomal_uL18_bac/plant/anim"/>
</dbReference>
<dbReference type="CDD" id="cd00432">
    <property type="entry name" value="Ribosomal_L18_L5e"/>
    <property type="match status" value="1"/>
</dbReference>
<comment type="function">
    <text evidence="7">This is one of the proteins that bind and probably mediate the attachment of the 5S RNA into the large ribosomal subunit, where it forms part of the central protuberance.</text>
</comment>
<evidence type="ECO:0000256" key="4">
    <source>
        <dbReference type="ARBA" id="ARBA00022980"/>
    </source>
</evidence>
<dbReference type="GO" id="GO:0003735">
    <property type="term" value="F:structural constituent of ribosome"/>
    <property type="evidence" value="ECO:0007669"/>
    <property type="project" value="InterPro"/>
</dbReference>
<dbReference type="GO" id="GO:0008097">
    <property type="term" value="F:5S rRNA binding"/>
    <property type="evidence" value="ECO:0007669"/>
    <property type="project" value="TreeGrafter"/>
</dbReference>
<protein>
    <recommendedName>
        <fullName evidence="6 7">Large ribosomal subunit protein uL18</fullName>
    </recommendedName>
</protein>
<evidence type="ECO:0000256" key="7">
    <source>
        <dbReference type="HAMAP-Rule" id="MF_01337"/>
    </source>
</evidence>
<dbReference type="SUPFAM" id="SSF53137">
    <property type="entry name" value="Translational machinery components"/>
    <property type="match status" value="1"/>
</dbReference>
<evidence type="ECO:0000256" key="2">
    <source>
        <dbReference type="ARBA" id="ARBA00022730"/>
    </source>
</evidence>
<organism evidence="8 9">
    <name type="scientific">Candidatus Gottesmanbacteria bacterium GW2011_GWB1_43_11</name>
    <dbReference type="NCBI Taxonomy" id="1618446"/>
    <lineage>
        <taxon>Bacteria</taxon>
        <taxon>Candidatus Gottesmaniibacteriota</taxon>
    </lineage>
</organism>
<proteinExistence type="inferred from homology"/>
<dbReference type="PANTHER" id="PTHR12899">
    <property type="entry name" value="39S RIBOSOMAL PROTEIN L18, MITOCHONDRIAL"/>
    <property type="match status" value="1"/>
</dbReference>
<evidence type="ECO:0000313" key="8">
    <source>
        <dbReference type="EMBL" id="KKS86863.1"/>
    </source>
</evidence>
<dbReference type="NCBIfam" id="TIGR00060">
    <property type="entry name" value="L18_bact"/>
    <property type="match status" value="1"/>
</dbReference>
<comment type="caution">
    <text evidence="8">The sequence shown here is derived from an EMBL/GenBank/DDBJ whole genome shotgun (WGS) entry which is preliminary data.</text>
</comment>
<keyword evidence="4 7" id="KW-0689">Ribosomal protein</keyword>
<gene>
    <name evidence="7" type="primary">rplR</name>
    <name evidence="8" type="ORF">UV61_C0006G0064</name>
</gene>
<dbReference type="AlphaFoldDB" id="A0A0G1FJ34"/>
<keyword evidence="3 7" id="KW-0694">RNA-binding</keyword>
<dbReference type="PATRIC" id="fig|1618446.3.peg.725"/>
<dbReference type="InterPro" id="IPR004389">
    <property type="entry name" value="Ribosomal_uL18_bac-type"/>
</dbReference>
<comment type="subunit">
    <text evidence="7">Part of the 50S ribosomal subunit; part of the 5S rRNA/L5/L18/L25 subcomplex. Contacts the 5S and 23S rRNAs.</text>
</comment>
<evidence type="ECO:0000256" key="6">
    <source>
        <dbReference type="ARBA" id="ARBA00035197"/>
    </source>
</evidence>
<dbReference type="PANTHER" id="PTHR12899:SF3">
    <property type="entry name" value="LARGE RIBOSOMAL SUBUNIT PROTEIN UL18M"/>
    <property type="match status" value="1"/>
</dbReference>
<name>A0A0G1FJ34_9BACT</name>
<dbReference type="GO" id="GO:0022625">
    <property type="term" value="C:cytosolic large ribosomal subunit"/>
    <property type="evidence" value="ECO:0007669"/>
    <property type="project" value="TreeGrafter"/>
</dbReference>
<comment type="similarity">
    <text evidence="1 7">Belongs to the universal ribosomal protein uL18 family.</text>
</comment>
<accession>A0A0G1FJ34</accession>
<evidence type="ECO:0000313" key="9">
    <source>
        <dbReference type="Proteomes" id="UP000034050"/>
    </source>
</evidence>
<dbReference type="HAMAP" id="MF_01337_B">
    <property type="entry name" value="Ribosomal_uL18_B"/>
    <property type="match status" value="1"/>
</dbReference>
<reference evidence="8 9" key="1">
    <citation type="journal article" date="2015" name="Nature">
        <title>rRNA introns, odd ribosomes, and small enigmatic genomes across a large radiation of phyla.</title>
        <authorList>
            <person name="Brown C.T."/>
            <person name="Hug L.A."/>
            <person name="Thomas B.C."/>
            <person name="Sharon I."/>
            <person name="Castelle C.J."/>
            <person name="Singh A."/>
            <person name="Wilkins M.J."/>
            <person name="Williams K.H."/>
            <person name="Banfield J.F."/>
        </authorList>
    </citation>
    <scope>NUCLEOTIDE SEQUENCE [LARGE SCALE GENOMIC DNA]</scope>
</reference>
<dbReference type="EMBL" id="LCFD01000006">
    <property type="protein sequence ID" value="KKS86863.1"/>
    <property type="molecule type" value="Genomic_DNA"/>
</dbReference>
<dbReference type="InterPro" id="IPR057268">
    <property type="entry name" value="Ribosomal_L18"/>
</dbReference>
<sequence>MVKHYSNTRIKRKARSRVKISGTQIRPRLAVFRSQHNLYVQLIDDTKRATLLGMSDKNLNRDIKNKIERAQNLGKVIGEMAGKQKITQVVFDRSGYTFHGRIAALAKGLKEGGLKF</sequence>
<dbReference type="STRING" id="1618446.UV61_C0006G0064"/>
<keyword evidence="2 7" id="KW-0699">rRNA-binding</keyword>
<dbReference type="Gene3D" id="3.30.420.100">
    <property type="match status" value="1"/>
</dbReference>
<dbReference type="Proteomes" id="UP000034050">
    <property type="component" value="Unassembled WGS sequence"/>
</dbReference>
<evidence type="ECO:0000256" key="3">
    <source>
        <dbReference type="ARBA" id="ARBA00022884"/>
    </source>
</evidence>
<dbReference type="GO" id="GO:0006412">
    <property type="term" value="P:translation"/>
    <property type="evidence" value="ECO:0007669"/>
    <property type="project" value="UniProtKB-UniRule"/>
</dbReference>
<evidence type="ECO:0000256" key="5">
    <source>
        <dbReference type="ARBA" id="ARBA00023274"/>
    </source>
</evidence>
<dbReference type="Pfam" id="PF00861">
    <property type="entry name" value="Ribosomal_L18p"/>
    <property type="match status" value="1"/>
</dbReference>
<keyword evidence="5 7" id="KW-0687">Ribonucleoprotein</keyword>